<evidence type="ECO:0000313" key="2">
    <source>
        <dbReference type="EMBL" id="ODR99695.1"/>
    </source>
</evidence>
<sequence length="65" mass="7128">MHQVSGRDYPRAWMRRIELFLDEGHHRLVFFGGLFGGFVLLFVVALLIGVIIDGSPMAVSAAALG</sequence>
<comment type="caution">
    <text evidence="2">The sequence shown here is derived from an EMBL/GenBank/DDBJ whole genome shotgun (WGS) entry which is preliminary data.</text>
</comment>
<accession>A0A1E3W1K8</accession>
<protein>
    <submittedName>
        <fullName evidence="2">Uncharacterized protein</fullName>
    </submittedName>
</protein>
<reference evidence="2 3" key="1">
    <citation type="journal article" date="2016" name="Environ. Microbiol.">
        <title>New Methyloceanibacter diversity from North Sea sediments includes methanotroph containing solely the soluble methane monooxygenase.</title>
        <authorList>
            <person name="Vekeman B."/>
            <person name="Kerckhof F.M."/>
            <person name="Cremers G."/>
            <person name="de Vos P."/>
            <person name="Vandamme P."/>
            <person name="Boon N."/>
            <person name="Op den Camp H.J."/>
            <person name="Heylen K."/>
        </authorList>
    </citation>
    <scope>NUCLEOTIDE SEQUENCE [LARGE SCALE GENOMIC DNA]</scope>
    <source>
        <strain evidence="2 3">R-67175</strain>
    </source>
</reference>
<feature type="transmembrane region" description="Helical" evidence="1">
    <location>
        <begin position="28"/>
        <end position="52"/>
    </location>
</feature>
<dbReference type="EMBL" id="LPWF01000016">
    <property type="protein sequence ID" value="ODR99695.1"/>
    <property type="molecule type" value="Genomic_DNA"/>
</dbReference>
<evidence type="ECO:0000313" key="3">
    <source>
        <dbReference type="Proteomes" id="UP000094472"/>
    </source>
</evidence>
<keyword evidence="1" id="KW-0812">Transmembrane</keyword>
<proteinExistence type="predicted"/>
<keyword evidence="1" id="KW-1133">Transmembrane helix</keyword>
<gene>
    <name evidence="2" type="ORF">AUC69_08750</name>
</gene>
<keyword evidence="3" id="KW-1185">Reference proteome</keyword>
<dbReference type="AlphaFoldDB" id="A0A1E3W1K8"/>
<dbReference type="Proteomes" id="UP000094472">
    <property type="component" value="Unassembled WGS sequence"/>
</dbReference>
<evidence type="ECO:0000256" key="1">
    <source>
        <dbReference type="SAM" id="Phobius"/>
    </source>
</evidence>
<keyword evidence="1" id="KW-0472">Membrane</keyword>
<name>A0A1E3W1K8_9HYPH</name>
<organism evidence="2 3">
    <name type="scientific">Methyloceanibacter superfactus</name>
    <dbReference type="NCBI Taxonomy" id="1774969"/>
    <lineage>
        <taxon>Bacteria</taxon>
        <taxon>Pseudomonadati</taxon>
        <taxon>Pseudomonadota</taxon>
        <taxon>Alphaproteobacteria</taxon>
        <taxon>Hyphomicrobiales</taxon>
        <taxon>Hyphomicrobiaceae</taxon>
        <taxon>Methyloceanibacter</taxon>
    </lineage>
</organism>